<dbReference type="STRING" id="587909.SAMN05421810_104246"/>
<dbReference type="OrthoDB" id="5794853at2"/>
<name>A0A1I5V6A6_9PSEU</name>
<dbReference type="Gene3D" id="3.40.50.850">
    <property type="entry name" value="Isochorismatase-like"/>
    <property type="match status" value="1"/>
</dbReference>
<dbReference type="InterPro" id="IPR016291">
    <property type="entry name" value="Isochorismatase"/>
</dbReference>
<feature type="domain" description="Isochorismatase-like" evidence="2">
    <location>
        <begin position="32"/>
        <end position="204"/>
    </location>
</feature>
<organism evidence="3 4">
    <name type="scientific">Amycolatopsis arida</name>
    <dbReference type="NCBI Taxonomy" id="587909"/>
    <lineage>
        <taxon>Bacteria</taxon>
        <taxon>Bacillati</taxon>
        <taxon>Actinomycetota</taxon>
        <taxon>Actinomycetes</taxon>
        <taxon>Pseudonocardiales</taxon>
        <taxon>Pseudonocardiaceae</taxon>
        <taxon>Amycolatopsis</taxon>
    </lineage>
</organism>
<dbReference type="InterPro" id="IPR050272">
    <property type="entry name" value="Isochorismatase-like_hydrls"/>
</dbReference>
<dbReference type="SUPFAM" id="SSF52499">
    <property type="entry name" value="Isochorismatase-like hydrolases"/>
    <property type="match status" value="1"/>
</dbReference>
<sequence>MGIPALAPYPMPTAPSLPANQVGWRPDPARAVLLLHDMQAYFLAPYPRGGPPFTDLMANARRLRERAAALGVPVVYSAQPGGMDRAQRGLLHDFWGPGMSRADADVRIVEELRPAEGDVVLTKWRYSAFVRSGLAELISRLGRDQLVVCGVYAHVGCLMTAVDAFSLDIQPFLVADAVADFSAEYHRLALDYAALRCAAVLPTDAVLAALGAPDHQAARSGRPATAGRKSS</sequence>
<dbReference type="PIRSF" id="PIRSF001111">
    <property type="entry name" value="Isochorismatase"/>
    <property type="match status" value="1"/>
</dbReference>
<keyword evidence="4" id="KW-1185">Reference proteome</keyword>
<reference evidence="4" key="1">
    <citation type="submission" date="2016-10" db="EMBL/GenBank/DDBJ databases">
        <authorList>
            <person name="Varghese N."/>
            <person name="Submissions S."/>
        </authorList>
    </citation>
    <scope>NUCLEOTIDE SEQUENCE [LARGE SCALE GENOMIC DNA]</scope>
    <source>
        <strain evidence="4">CGMCC 4.5579</strain>
    </source>
</reference>
<dbReference type="Proteomes" id="UP000198727">
    <property type="component" value="Unassembled WGS sequence"/>
</dbReference>
<dbReference type="InterPro" id="IPR036380">
    <property type="entry name" value="Isochorismatase-like_sf"/>
</dbReference>
<dbReference type="AlphaFoldDB" id="A0A1I5V6A6"/>
<dbReference type="Pfam" id="PF00857">
    <property type="entry name" value="Isochorismatase"/>
    <property type="match status" value="1"/>
</dbReference>
<dbReference type="EMBL" id="FOWW01000004">
    <property type="protein sequence ID" value="SFQ02922.1"/>
    <property type="molecule type" value="Genomic_DNA"/>
</dbReference>
<dbReference type="GO" id="GO:0008908">
    <property type="term" value="F:isochorismatase activity"/>
    <property type="evidence" value="ECO:0007669"/>
    <property type="project" value="InterPro"/>
</dbReference>
<evidence type="ECO:0000259" key="2">
    <source>
        <dbReference type="Pfam" id="PF00857"/>
    </source>
</evidence>
<dbReference type="RefSeq" id="WP_092530625.1">
    <property type="nucleotide sequence ID" value="NZ_FOWW01000004.1"/>
</dbReference>
<keyword evidence="1 3" id="KW-0378">Hydrolase</keyword>
<dbReference type="PANTHER" id="PTHR43540:SF3">
    <property type="entry name" value="ENTEROBACTIN SYNTHASE COMPONENT B"/>
    <property type="match status" value="1"/>
</dbReference>
<evidence type="ECO:0000313" key="3">
    <source>
        <dbReference type="EMBL" id="SFQ02922.1"/>
    </source>
</evidence>
<dbReference type="PRINTS" id="PR01398">
    <property type="entry name" value="ISCHRISMTASE"/>
</dbReference>
<gene>
    <name evidence="3" type="ORF">SAMN05421810_104246</name>
</gene>
<evidence type="ECO:0000256" key="1">
    <source>
        <dbReference type="ARBA" id="ARBA00022801"/>
    </source>
</evidence>
<dbReference type="InterPro" id="IPR000868">
    <property type="entry name" value="Isochorismatase-like_dom"/>
</dbReference>
<evidence type="ECO:0000313" key="4">
    <source>
        <dbReference type="Proteomes" id="UP000198727"/>
    </source>
</evidence>
<proteinExistence type="predicted"/>
<accession>A0A1I5V6A6</accession>
<dbReference type="PANTHER" id="PTHR43540">
    <property type="entry name" value="PEROXYUREIDOACRYLATE/UREIDOACRYLATE AMIDOHYDROLASE-RELATED"/>
    <property type="match status" value="1"/>
</dbReference>
<protein>
    <submittedName>
        <fullName evidence="3">Isochorismate hydrolase</fullName>
    </submittedName>
</protein>